<feature type="region of interest" description="Disordered" evidence="8">
    <location>
        <begin position="336"/>
        <end position="371"/>
    </location>
</feature>
<name>A0A8H4BMB8_MUCCL</name>
<feature type="domain" description="Tetratricopeptide SHNi-TPR" evidence="9">
    <location>
        <begin position="169"/>
        <end position="204"/>
    </location>
</feature>
<dbReference type="GO" id="GO:0006335">
    <property type="term" value="P:DNA replication-dependent chromatin assembly"/>
    <property type="evidence" value="ECO:0007669"/>
    <property type="project" value="TreeGrafter"/>
</dbReference>
<evidence type="ECO:0000256" key="4">
    <source>
        <dbReference type="ARBA" id="ARBA00022803"/>
    </source>
</evidence>
<evidence type="ECO:0000256" key="6">
    <source>
        <dbReference type="PROSITE-ProRule" id="PRU00339"/>
    </source>
</evidence>
<evidence type="ECO:0000256" key="7">
    <source>
        <dbReference type="SAM" id="Coils"/>
    </source>
</evidence>
<protein>
    <recommendedName>
        <fullName evidence="9">Tetratricopeptide SHNi-TPR domain-containing protein</fullName>
    </recommendedName>
</protein>
<dbReference type="AlphaFoldDB" id="A0A8H4BMB8"/>
<feature type="compositionally biased region" description="Acidic residues" evidence="8">
    <location>
        <begin position="118"/>
        <end position="140"/>
    </location>
</feature>
<dbReference type="EMBL" id="JAAECE010000002">
    <property type="protein sequence ID" value="KAF1805002.1"/>
    <property type="molecule type" value="Genomic_DNA"/>
</dbReference>
<evidence type="ECO:0000256" key="8">
    <source>
        <dbReference type="SAM" id="MobiDB-lite"/>
    </source>
</evidence>
<evidence type="ECO:0000256" key="3">
    <source>
        <dbReference type="ARBA" id="ARBA00022737"/>
    </source>
</evidence>
<dbReference type="Proteomes" id="UP000469890">
    <property type="component" value="Unassembled WGS sequence"/>
</dbReference>
<keyword evidence="4 6" id="KW-0802">TPR repeat</keyword>
<feature type="compositionally biased region" description="Basic and acidic residues" evidence="8">
    <location>
        <begin position="355"/>
        <end position="371"/>
    </location>
</feature>
<dbReference type="Pfam" id="PF10516">
    <property type="entry name" value="SHNi-TPR"/>
    <property type="match status" value="1"/>
</dbReference>
<keyword evidence="7" id="KW-0175">Coiled coil</keyword>
<dbReference type="PANTHER" id="PTHR15081:SF1">
    <property type="entry name" value="NUCLEAR AUTOANTIGENIC SPERM PROTEIN"/>
    <property type="match status" value="1"/>
</dbReference>
<gene>
    <name evidence="10" type="ORF">FB192DRAFT_1320139</name>
</gene>
<evidence type="ECO:0000256" key="1">
    <source>
        <dbReference type="ARBA" id="ARBA00004123"/>
    </source>
</evidence>
<organism evidence="10 11">
    <name type="scientific">Mucor circinelloides f. lusitanicus</name>
    <name type="common">Mucor racemosus var. lusitanicus</name>
    <dbReference type="NCBI Taxonomy" id="29924"/>
    <lineage>
        <taxon>Eukaryota</taxon>
        <taxon>Fungi</taxon>
        <taxon>Fungi incertae sedis</taxon>
        <taxon>Mucoromycota</taxon>
        <taxon>Mucoromycotina</taxon>
        <taxon>Mucoromycetes</taxon>
        <taxon>Mucorales</taxon>
        <taxon>Mucorineae</taxon>
        <taxon>Mucoraceae</taxon>
        <taxon>Mucor</taxon>
    </lineage>
</organism>
<dbReference type="SUPFAM" id="SSF48452">
    <property type="entry name" value="TPR-like"/>
    <property type="match status" value="1"/>
</dbReference>
<evidence type="ECO:0000313" key="11">
    <source>
        <dbReference type="Proteomes" id="UP000469890"/>
    </source>
</evidence>
<keyword evidence="5" id="KW-0539">Nucleus</keyword>
<comment type="subcellular location">
    <subcellularLocation>
        <location evidence="1">Nucleus</location>
    </subcellularLocation>
</comment>
<evidence type="ECO:0000259" key="9">
    <source>
        <dbReference type="Pfam" id="PF10516"/>
    </source>
</evidence>
<evidence type="ECO:0000256" key="2">
    <source>
        <dbReference type="ARBA" id="ARBA00008402"/>
    </source>
</evidence>
<dbReference type="InterPro" id="IPR019544">
    <property type="entry name" value="Tetratricopeptide_SHNi-TPR_dom"/>
</dbReference>
<evidence type="ECO:0000313" key="10">
    <source>
        <dbReference type="EMBL" id="KAF1805002.1"/>
    </source>
</evidence>
<dbReference type="SMART" id="SM00028">
    <property type="entry name" value="TPR"/>
    <property type="match status" value="2"/>
</dbReference>
<dbReference type="InterPro" id="IPR019734">
    <property type="entry name" value="TPR_rpt"/>
</dbReference>
<dbReference type="InterPro" id="IPR011990">
    <property type="entry name" value="TPR-like_helical_dom_sf"/>
</dbReference>
<dbReference type="GO" id="GO:0005654">
    <property type="term" value="C:nucleoplasm"/>
    <property type="evidence" value="ECO:0007669"/>
    <property type="project" value="TreeGrafter"/>
</dbReference>
<dbReference type="PANTHER" id="PTHR15081">
    <property type="entry name" value="NUCLEAR AUTOANTIGENIC SPERM PROTEIN NASP -RELATED"/>
    <property type="match status" value="1"/>
</dbReference>
<sequence>MSEQQPSSEAKAQELFDQGKLAFNKGEYESSVTKLGEACQLLDQLNGDLAPANGDAYFLYGQALLQFAIQQNTVLGQSAQASATKVEEQQEIAKEEEVESKNPLFQLSGVPEFKQGQDEEDDDDEDEEDDEADAGNTADEDFETAWDILDVARLIFEKGEDDKSKLNLADVHLCLGDVSLETEKFNEALSDYEKAIEIKQSVLEDDNRELAEAHYKYALALEFSTEKADQALPELQKAVNVLKKRISNLEAGKDDGKGKGKGKATDVDEKALEEIKEINELIPDMELKIEELATRQATEKEAEAMLKAMLGFTKASTELTASTPVNDLSTLVKRKPANDVSNLVKRKADQVATKEGGEKEGGEEVKKPKLD</sequence>
<feature type="repeat" description="TPR" evidence="6">
    <location>
        <begin position="169"/>
        <end position="202"/>
    </location>
</feature>
<accession>A0A8H4BMB8</accession>
<dbReference type="PROSITE" id="PS50005">
    <property type="entry name" value="TPR"/>
    <property type="match status" value="1"/>
</dbReference>
<dbReference type="GO" id="GO:0034080">
    <property type="term" value="P:CENP-A containing chromatin assembly"/>
    <property type="evidence" value="ECO:0007669"/>
    <property type="project" value="TreeGrafter"/>
</dbReference>
<proteinExistence type="inferred from homology"/>
<evidence type="ECO:0000256" key="5">
    <source>
        <dbReference type="ARBA" id="ARBA00023242"/>
    </source>
</evidence>
<dbReference type="Gene3D" id="1.25.40.10">
    <property type="entry name" value="Tetratricopeptide repeat domain"/>
    <property type="match status" value="1"/>
</dbReference>
<dbReference type="InterPro" id="IPR051730">
    <property type="entry name" value="NASP-like"/>
</dbReference>
<dbReference type="GO" id="GO:0042393">
    <property type="term" value="F:histone binding"/>
    <property type="evidence" value="ECO:0007669"/>
    <property type="project" value="TreeGrafter"/>
</dbReference>
<feature type="coiled-coil region" evidence="7">
    <location>
        <begin position="232"/>
        <end position="295"/>
    </location>
</feature>
<keyword evidence="3" id="KW-0677">Repeat</keyword>
<feature type="region of interest" description="Disordered" evidence="8">
    <location>
        <begin position="94"/>
        <end position="140"/>
    </location>
</feature>
<comment type="similarity">
    <text evidence="2">Belongs to the NASP family.</text>
</comment>
<comment type="caution">
    <text evidence="10">The sequence shown here is derived from an EMBL/GenBank/DDBJ whole genome shotgun (WGS) entry which is preliminary data.</text>
</comment>
<reference evidence="10 11" key="1">
    <citation type="submission" date="2019-09" db="EMBL/GenBank/DDBJ databases">
        <authorList>
            <consortium name="DOE Joint Genome Institute"/>
            <person name="Mondo S.J."/>
            <person name="Navarro-Mendoza M.I."/>
            <person name="Perez-Arques C."/>
            <person name="Panchal S."/>
            <person name="Nicolas F.E."/>
            <person name="Ganguly P."/>
            <person name="Pangilinan J."/>
            <person name="Grigoriev I."/>
            <person name="Heitman J."/>
            <person name="Sanya K."/>
            <person name="Garre V."/>
        </authorList>
    </citation>
    <scope>NUCLEOTIDE SEQUENCE [LARGE SCALE GENOMIC DNA]</scope>
    <source>
        <strain evidence="10 11">MU402</strain>
    </source>
</reference>